<dbReference type="NCBIfam" id="NF038132">
    <property type="entry name" value="PEP_NF038132"/>
    <property type="match status" value="1"/>
</dbReference>
<protein>
    <recommendedName>
        <fullName evidence="3">Secreted protein with PEP-CTERM sorting signal</fullName>
    </recommendedName>
</protein>
<dbReference type="AlphaFoldDB" id="A0A7X6BCL5"/>
<dbReference type="EMBL" id="JAATJB010000002">
    <property type="protein sequence ID" value="NJB96782.1"/>
    <property type="molecule type" value="Genomic_DNA"/>
</dbReference>
<gene>
    <name evidence="1" type="ORF">GGR89_001082</name>
</gene>
<reference evidence="1 2" key="1">
    <citation type="submission" date="2020-03" db="EMBL/GenBank/DDBJ databases">
        <title>Genomic Encyclopedia of Type Strains, Phase IV (KMG-IV): sequencing the most valuable type-strain genomes for metagenomic binning, comparative biology and taxonomic classification.</title>
        <authorList>
            <person name="Goeker M."/>
        </authorList>
    </citation>
    <scope>NUCLEOTIDE SEQUENCE [LARGE SCALE GENOMIC DNA]</scope>
    <source>
        <strain evidence="1 2">DSM 7225</strain>
    </source>
</reference>
<evidence type="ECO:0000313" key="2">
    <source>
        <dbReference type="Proteomes" id="UP000531251"/>
    </source>
</evidence>
<dbReference type="NCBIfam" id="NF035944">
    <property type="entry name" value="PEPxxWA-CTERM"/>
    <property type="match status" value="1"/>
</dbReference>
<organism evidence="1 2">
    <name type="scientific">Sphingomonas trueperi</name>
    <dbReference type="NCBI Taxonomy" id="53317"/>
    <lineage>
        <taxon>Bacteria</taxon>
        <taxon>Pseudomonadati</taxon>
        <taxon>Pseudomonadota</taxon>
        <taxon>Alphaproteobacteria</taxon>
        <taxon>Sphingomonadales</taxon>
        <taxon>Sphingomonadaceae</taxon>
        <taxon>Sphingomonas</taxon>
    </lineage>
</organism>
<evidence type="ECO:0000313" key="1">
    <source>
        <dbReference type="EMBL" id="NJB96782.1"/>
    </source>
</evidence>
<name>A0A7X6BCL5_9SPHN</name>
<sequence>MVSAPFTARADTCIGNCGTASAADGVVTAPPGGATSWSWVSTYLGQQGAAKITGYSSASTNGSELRSSAFAARVGDKVSFYFNYVTSDGGGFADYAFAQLLTAGATDDSLAVNLFTARTKPSGTIVPGQSMPAVNAVLTPSVVPIIGGGPIWTPLGPSSGDCYDVGCGYTGWIKSEYTITTAGNYQLRFGAANWSDSALDSGMAFTGVFVNGTQTGSSPSNPFQPSVPQDPVTKAFTFDFVATPATPIFIDPDYATGYIYNVLSGPNITSALFPTVPGDVDGYDVYGLNDVLLAHGVYSFDFTTLFAGGVTGFKLKGIDLTAALDPTDGGAFVTGLTFIAGGAVTMTQTPIITTTGVPEPAGWATMILGFGLAGHGLRRRRASPATA</sequence>
<keyword evidence="2" id="KW-1185">Reference proteome</keyword>
<accession>A0A7X6BCL5</accession>
<evidence type="ECO:0008006" key="3">
    <source>
        <dbReference type="Google" id="ProtNLM"/>
    </source>
</evidence>
<proteinExistence type="predicted"/>
<dbReference type="Proteomes" id="UP000531251">
    <property type="component" value="Unassembled WGS sequence"/>
</dbReference>
<dbReference type="RefSeq" id="WP_125972741.1">
    <property type="nucleotide sequence ID" value="NZ_BAAADY010000005.1"/>
</dbReference>
<comment type="caution">
    <text evidence="1">The sequence shown here is derived from an EMBL/GenBank/DDBJ whole genome shotgun (WGS) entry which is preliminary data.</text>
</comment>